<dbReference type="Proteomes" id="UP000624244">
    <property type="component" value="Unassembled WGS sequence"/>
</dbReference>
<evidence type="ECO:0000313" key="2">
    <source>
        <dbReference type="EMBL" id="KAF5852703.1"/>
    </source>
</evidence>
<proteinExistence type="predicted"/>
<accession>A0A8H5ZRV7</accession>
<name>A0A8H5ZRV7_COCSA</name>
<dbReference type="AlphaFoldDB" id="A0A8H5ZRV7"/>
<protein>
    <recommendedName>
        <fullName evidence="4">BTB domain-containing protein</fullName>
    </recommendedName>
</protein>
<dbReference type="PANTHER" id="PTHR47843">
    <property type="entry name" value="BTB DOMAIN-CONTAINING PROTEIN-RELATED"/>
    <property type="match status" value="1"/>
</dbReference>
<evidence type="ECO:0008006" key="4">
    <source>
        <dbReference type="Google" id="ProtNLM"/>
    </source>
</evidence>
<reference evidence="2" key="1">
    <citation type="submission" date="2019-11" db="EMBL/GenBank/DDBJ databases">
        <title>Bipolaris sorokiniana Genome sequencing.</title>
        <authorList>
            <person name="Wang H."/>
        </authorList>
    </citation>
    <scope>NUCLEOTIDE SEQUENCE</scope>
</reference>
<organism evidence="2 3">
    <name type="scientific">Cochliobolus sativus</name>
    <name type="common">Common root rot and spot blotch fungus</name>
    <name type="synonym">Bipolaris sorokiniana</name>
    <dbReference type="NCBI Taxonomy" id="45130"/>
    <lineage>
        <taxon>Eukaryota</taxon>
        <taxon>Fungi</taxon>
        <taxon>Dikarya</taxon>
        <taxon>Ascomycota</taxon>
        <taxon>Pezizomycotina</taxon>
        <taxon>Dothideomycetes</taxon>
        <taxon>Pleosporomycetidae</taxon>
        <taxon>Pleosporales</taxon>
        <taxon>Pleosporineae</taxon>
        <taxon>Pleosporaceae</taxon>
        <taxon>Bipolaris</taxon>
    </lineage>
</organism>
<dbReference type="SUPFAM" id="SSF54695">
    <property type="entry name" value="POZ domain"/>
    <property type="match status" value="1"/>
</dbReference>
<evidence type="ECO:0000313" key="3">
    <source>
        <dbReference type="Proteomes" id="UP000624244"/>
    </source>
</evidence>
<sequence length="349" mass="38763">RLHFNPSTQVTVLLFGLQLTLTSVVKMFAVPVLVTRNVVDAPYKGPKDGMSPIAPSITSSASSDDSFGFLDRRDSTSSTVSTAASSMTSVVQDSPRPKHRKTLSNGSFTRRLLQKRKHSHRESVPLPTSSPIIAPAPCMPAPVEIPPPPSPAEVKTYDLVVQCRNRTYNCDREIMCYHSRWFARVCAIVMSPKSSRGAIDLSADDPLAVAAMMQYCYQLDYDQLSISDDEAPEPATLRSHVNVYMLAERYGVAGLKAIAMEKFKDLATVVLNEDGQEDQLQSAIRAIFAPDRIANGDELRNVMVKLCADHVQAFIHDTGKKMALVYESMEEFPEFRAELFEEMGSRWRV</sequence>
<dbReference type="EMBL" id="WNKQ01000003">
    <property type="protein sequence ID" value="KAF5852703.1"/>
    <property type="molecule type" value="Genomic_DNA"/>
</dbReference>
<feature type="compositionally biased region" description="Low complexity" evidence="1">
    <location>
        <begin position="78"/>
        <end position="91"/>
    </location>
</feature>
<feature type="non-terminal residue" evidence="2">
    <location>
        <position position="1"/>
    </location>
</feature>
<gene>
    <name evidence="2" type="ORF">GGP41_008168</name>
</gene>
<dbReference type="Gene3D" id="3.30.710.10">
    <property type="entry name" value="Potassium Channel Kv1.1, Chain A"/>
    <property type="match status" value="1"/>
</dbReference>
<evidence type="ECO:0000256" key="1">
    <source>
        <dbReference type="SAM" id="MobiDB-lite"/>
    </source>
</evidence>
<dbReference type="InterPro" id="IPR011333">
    <property type="entry name" value="SKP1/BTB/POZ_sf"/>
</dbReference>
<comment type="caution">
    <text evidence="2">The sequence shown here is derived from an EMBL/GenBank/DDBJ whole genome shotgun (WGS) entry which is preliminary data.</text>
</comment>
<dbReference type="PANTHER" id="PTHR47843:SF5">
    <property type="entry name" value="BTB_POZ DOMAIN PROTEIN"/>
    <property type="match status" value="1"/>
</dbReference>
<feature type="region of interest" description="Disordered" evidence="1">
    <location>
        <begin position="78"/>
        <end position="107"/>
    </location>
</feature>